<dbReference type="Gene3D" id="3.40.50.1820">
    <property type="entry name" value="alpha/beta hydrolase"/>
    <property type="match status" value="1"/>
</dbReference>
<dbReference type="InterPro" id="IPR029058">
    <property type="entry name" value="AB_hydrolase_fold"/>
</dbReference>
<keyword evidence="2" id="KW-1185">Reference proteome</keyword>
<dbReference type="SUPFAM" id="SSF53474">
    <property type="entry name" value="alpha/beta-Hydrolases"/>
    <property type="match status" value="1"/>
</dbReference>
<name>A0ABX0XFD0_9BACT</name>
<dbReference type="EMBL" id="JAATJH010000005">
    <property type="protein sequence ID" value="NJC27584.1"/>
    <property type="molecule type" value="Genomic_DNA"/>
</dbReference>
<protein>
    <recommendedName>
        <fullName evidence="3">Carboxylic ester hydrolase</fullName>
    </recommendedName>
</protein>
<dbReference type="Proteomes" id="UP000770785">
    <property type="component" value="Unassembled WGS sequence"/>
</dbReference>
<accession>A0ABX0XFD0</accession>
<evidence type="ECO:0000313" key="2">
    <source>
        <dbReference type="Proteomes" id="UP000770785"/>
    </source>
</evidence>
<gene>
    <name evidence="1" type="ORF">GGR27_003101</name>
</gene>
<reference evidence="1 2" key="1">
    <citation type="submission" date="2020-03" db="EMBL/GenBank/DDBJ databases">
        <title>Genomic Encyclopedia of Type Strains, Phase IV (KMG-IV): sequencing the most valuable type-strain genomes for metagenomic binning, comparative biology and taxonomic classification.</title>
        <authorList>
            <person name="Goeker M."/>
        </authorList>
    </citation>
    <scope>NUCLEOTIDE SEQUENCE [LARGE SCALE GENOMIC DNA]</scope>
    <source>
        <strain evidence="1 2">DSM 105096</strain>
    </source>
</reference>
<organism evidence="1 2">
    <name type="scientific">Neolewinella antarctica</name>
    <dbReference type="NCBI Taxonomy" id="442734"/>
    <lineage>
        <taxon>Bacteria</taxon>
        <taxon>Pseudomonadati</taxon>
        <taxon>Bacteroidota</taxon>
        <taxon>Saprospiria</taxon>
        <taxon>Saprospirales</taxon>
        <taxon>Lewinellaceae</taxon>
        <taxon>Neolewinella</taxon>
    </lineage>
</organism>
<dbReference type="RefSeq" id="WP_168038812.1">
    <property type="nucleotide sequence ID" value="NZ_JAATJH010000005.1"/>
</dbReference>
<evidence type="ECO:0000313" key="1">
    <source>
        <dbReference type="EMBL" id="NJC27584.1"/>
    </source>
</evidence>
<evidence type="ECO:0008006" key="3">
    <source>
        <dbReference type="Google" id="ProtNLM"/>
    </source>
</evidence>
<proteinExistence type="predicted"/>
<comment type="caution">
    <text evidence="1">The sequence shown here is derived from an EMBL/GenBank/DDBJ whole genome shotgun (WGS) entry which is preliminary data.</text>
</comment>
<sequence>MKRTLALLISLHFVVACSPEKSPPPATDKTKAATTTLITPDYELLRPTDEPAAALLILFGGYPERAADIKREFKIAEPATAQQVAVLFMNYSQRLWLEESEKKELGSRLQSAILKHGLPTDNIYVGGFSSGGNVALLLSDFLVGRDEFGFKPKGVFVVDSPVDLAELYATAALNVARNFSPPSVREGEFLLEKMSKEIGDPTRSLDRYETYSPVTFGTNNTDRIANLREIKIRLYTEPDTVWWQKHRQQAYVETNGYRLKRLYGKMRELGFEKVTYVTSENRGYRSGGERHPHSWSIVDPEELVSWMLAN</sequence>
<dbReference type="PROSITE" id="PS51257">
    <property type="entry name" value="PROKAR_LIPOPROTEIN"/>
    <property type="match status" value="1"/>
</dbReference>